<feature type="region of interest" description="Disordered" evidence="1">
    <location>
        <begin position="142"/>
        <end position="186"/>
    </location>
</feature>
<protein>
    <submittedName>
        <fullName evidence="2">Uncharacterized protein</fullName>
    </submittedName>
</protein>
<dbReference type="OrthoDB" id="87213at2759"/>
<dbReference type="AlphaFoldDB" id="A0A024T978"/>
<dbReference type="RefSeq" id="XP_008881180.1">
    <property type="nucleotide sequence ID" value="XM_008882958.1"/>
</dbReference>
<dbReference type="GeneID" id="20092028"/>
<reference evidence="2" key="1">
    <citation type="submission" date="2013-12" db="EMBL/GenBank/DDBJ databases">
        <title>The Genome Sequence of Aphanomyces invadans NJM9701.</title>
        <authorList>
            <consortium name="The Broad Institute Genomics Platform"/>
            <person name="Russ C."/>
            <person name="Tyler B."/>
            <person name="van West P."/>
            <person name="Dieguez-Uribeondo J."/>
            <person name="Young S.K."/>
            <person name="Zeng Q."/>
            <person name="Gargeya S."/>
            <person name="Fitzgerald M."/>
            <person name="Abouelleil A."/>
            <person name="Alvarado L."/>
            <person name="Chapman S.B."/>
            <person name="Gainer-Dewar J."/>
            <person name="Goldberg J."/>
            <person name="Griggs A."/>
            <person name="Gujja S."/>
            <person name="Hansen M."/>
            <person name="Howarth C."/>
            <person name="Imamovic A."/>
            <person name="Ireland A."/>
            <person name="Larimer J."/>
            <person name="McCowan C."/>
            <person name="Murphy C."/>
            <person name="Pearson M."/>
            <person name="Poon T.W."/>
            <person name="Priest M."/>
            <person name="Roberts A."/>
            <person name="Saif S."/>
            <person name="Shea T."/>
            <person name="Sykes S."/>
            <person name="Wortman J."/>
            <person name="Nusbaum C."/>
            <person name="Birren B."/>
        </authorList>
    </citation>
    <scope>NUCLEOTIDE SEQUENCE [LARGE SCALE GENOMIC DNA]</scope>
    <source>
        <strain evidence="2">NJM9701</strain>
    </source>
</reference>
<feature type="compositionally biased region" description="Polar residues" evidence="1">
    <location>
        <begin position="157"/>
        <end position="180"/>
    </location>
</feature>
<sequence length="340" mass="37768">MGERFSVITPSIRASTTPSRARRSEFHDLFYMDIVGVRYNFDSHTLVKLLRRLKTAPLFQGFKSVVQGTACHSNIWRVYFCSEEAPGPLVINGHPVDQIKLQGVYYGVFTRDYVKSPSPRRGKVSVHCLDLDNFPGQQGFIGTRLSTPDADNKRQKTQPVDASRGTATSAVPGSSTTREASFSPPPPCTYIGPHEMEVDADGDDGLHTETTFISTSAAVDQPPQLEMEVTFQLPKKSKRGRLPSNEGTILLSPNMYAALDHFQLDKARVQWPSEIPCNTYTLQVRELSPATFDSKEYVRRLTLKGNSMVLDPNNMTLQEIERALFDLDAPGPMNVALNAA</sequence>
<accession>A0A024T978</accession>
<dbReference type="eggNOG" id="ENOG502T28B">
    <property type="taxonomic scope" value="Eukaryota"/>
</dbReference>
<evidence type="ECO:0000256" key="1">
    <source>
        <dbReference type="SAM" id="MobiDB-lite"/>
    </source>
</evidence>
<proteinExistence type="predicted"/>
<dbReference type="EMBL" id="KI914069">
    <property type="protein sequence ID" value="ETV90181.1"/>
    <property type="molecule type" value="Genomic_DNA"/>
</dbReference>
<gene>
    <name evidence="2" type="ORF">H310_14978</name>
</gene>
<dbReference type="VEuPathDB" id="FungiDB:H310_14978"/>
<evidence type="ECO:0000313" key="2">
    <source>
        <dbReference type="EMBL" id="ETV90181.1"/>
    </source>
</evidence>
<organism evidence="2">
    <name type="scientific">Aphanomyces invadans</name>
    <dbReference type="NCBI Taxonomy" id="157072"/>
    <lineage>
        <taxon>Eukaryota</taxon>
        <taxon>Sar</taxon>
        <taxon>Stramenopiles</taxon>
        <taxon>Oomycota</taxon>
        <taxon>Saprolegniomycetes</taxon>
        <taxon>Saprolegniales</taxon>
        <taxon>Verrucalvaceae</taxon>
        <taxon>Aphanomyces</taxon>
    </lineage>
</organism>
<name>A0A024T978_9STRA</name>